<organism evidence="7 8">
    <name type="scientific">Ramazzottius varieornatus</name>
    <name type="common">Water bear</name>
    <name type="synonym">Tardigrade</name>
    <dbReference type="NCBI Taxonomy" id="947166"/>
    <lineage>
        <taxon>Eukaryota</taxon>
        <taxon>Metazoa</taxon>
        <taxon>Ecdysozoa</taxon>
        <taxon>Tardigrada</taxon>
        <taxon>Eutardigrada</taxon>
        <taxon>Parachela</taxon>
        <taxon>Hypsibioidea</taxon>
        <taxon>Ramazzottiidae</taxon>
        <taxon>Ramazzottius</taxon>
    </lineage>
</organism>
<evidence type="ECO:0000313" key="7">
    <source>
        <dbReference type="EMBL" id="GAU98541.1"/>
    </source>
</evidence>
<dbReference type="AlphaFoldDB" id="A0A1D1VA69"/>
<keyword evidence="3 6" id="KW-0812">Transmembrane</keyword>
<dbReference type="InterPro" id="IPR007881">
    <property type="entry name" value="UNC-50"/>
</dbReference>
<sequence length="249" mass="28936">MSMTLDIRPSCLCTERLTAAAKRWRFLKRIRQFDQMDFQFALWQMVNLVVAPRKVYRNFVTRKQSKDQFARDDPAFLVLLSAFLCLSSALITVVLRLGFVGFIKFLLWSVFVDCIGAGMITATVMWAVTNAFFRADRQHDVEWGYSFDIHLNASFAFLVFIHIIQPILYYPLLSLQGFVGSFFACTLYLVACSYYLYITFLGYSSVPFLKGTRKLLYLFPFLLLLYCVTVGVGWNVSRAVMNFYHYRVM</sequence>
<dbReference type="GO" id="GO:0000139">
    <property type="term" value="C:Golgi membrane"/>
    <property type="evidence" value="ECO:0007669"/>
    <property type="project" value="TreeGrafter"/>
</dbReference>
<reference evidence="7 8" key="1">
    <citation type="journal article" date="2016" name="Nat. Commun.">
        <title>Extremotolerant tardigrade genome and improved radiotolerance of human cultured cells by tardigrade-unique protein.</title>
        <authorList>
            <person name="Hashimoto T."/>
            <person name="Horikawa D.D."/>
            <person name="Saito Y."/>
            <person name="Kuwahara H."/>
            <person name="Kozuka-Hata H."/>
            <person name="Shin-I T."/>
            <person name="Minakuchi Y."/>
            <person name="Ohishi K."/>
            <person name="Motoyama A."/>
            <person name="Aizu T."/>
            <person name="Enomoto A."/>
            <person name="Kondo K."/>
            <person name="Tanaka S."/>
            <person name="Hara Y."/>
            <person name="Koshikawa S."/>
            <person name="Sagara H."/>
            <person name="Miura T."/>
            <person name="Yokobori S."/>
            <person name="Miyagawa K."/>
            <person name="Suzuki Y."/>
            <person name="Kubo T."/>
            <person name="Oyama M."/>
            <person name="Kohara Y."/>
            <person name="Fujiyama A."/>
            <person name="Arakawa K."/>
            <person name="Katayama T."/>
            <person name="Toyoda A."/>
            <person name="Kunieda T."/>
        </authorList>
    </citation>
    <scope>NUCLEOTIDE SEQUENCE [LARGE SCALE GENOMIC DNA]</scope>
    <source>
        <strain evidence="7 8">YOKOZUNA-1</strain>
    </source>
</reference>
<evidence type="ECO:0000256" key="3">
    <source>
        <dbReference type="ARBA" id="ARBA00022692"/>
    </source>
</evidence>
<keyword evidence="5 6" id="KW-0472">Membrane</keyword>
<name>A0A1D1VA69_RAMVA</name>
<feature type="transmembrane region" description="Helical" evidence="6">
    <location>
        <begin position="149"/>
        <end position="172"/>
    </location>
</feature>
<evidence type="ECO:0000256" key="4">
    <source>
        <dbReference type="ARBA" id="ARBA00022989"/>
    </source>
</evidence>
<feature type="transmembrane region" description="Helical" evidence="6">
    <location>
        <begin position="76"/>
        <end position="99"/>
    </location>
</feature>
<keyword evidence="8" id="KW-1185">Reference proteome</keyword>
<evidence type="ECO:0000256" key="5">
    <source>
        <dbReference type="ARBA" id="ARBA00023136"/>
    </source>
</evidence>
<feature type="transmembrane region" description="Helical" evidence="6">
    <location>
        <begin position="215"/>
        <end position="236"/>
    </location>
</feature>
<evidence type="ECO:0000256" key="1">
    <source>
        <dbReference type="ARBA" id="ARBA00004141"/>
    </source>
</evidence>
<accession>A0A1D1VA69</accession>
<dbReference type="EMBL" id="BDGG01000004">
    <property type="protein sequence ID" value="GAU98541.1"/>
    <property type="molecule type" value="Genomic_DNA"/>
</dbReference>
<dbReference type="OrthoDB" id="10027013at2759"/>
<dbReference type="PANTHER" id="PTHR12841">
    <property type="entry name" value="PROTEIN UNC-50 HOMOLOG"/>
    <property type="match status" value="1"/>
</dbReference>
<dbReference type="PANTHER" id="PTHR12841:SF6">
    <property type="entry name" value="PROTEIN UNC-50 HOMOLOG"/>
    <property type="match status" value="1"/>
</dbReference>
<feature type="transmembrane region" description="Helical" evidence="6">
    <location>
        <begin position="105"/>
        <end position="128"/>
    </location>
</feature>
<gene>
    <name evidence="7" type="primary">RvY_09673-1</name>
    <name evidence="7" type="synonym">RvY_09673.1</name>
    <name evidence="7" type="ORF">RvY_09673</name>
</gene>
<dbReference type="Proteomes" id="UP000186922">
    <property type="component" value="Unassembled WGS sequence"/>
</dbReference>
<comment type="similarity">
    <text evidence="2">Belongs to the unc-50 family.</text>
</comment>
<dbReference type="STRING" id="947166.A0A1D1VA69"/>
<evidence type="ECO:0000313" key="8">
    <source>
        <dbReference type="Proteomes" id="UP000186922"/>
    </source>
</evidence>
<comment type="subcellular location">
    <subcellularLocation>
        <location evidence="1">Membrane</location>
        <topology evidence="1">Multi-pass membrane protein</topology>
    </subcellularLocation>
</comment>
<feature type="transmembrane region" description="Helical" evidence="6">
    <location>
        <begin position="178"/>
        <end position="203"/>
    </location>
</feature>
<protein>
    <submittedName>
        <fullName evidence="7">Uncharacterized protein</fullName>
    </submittedName>
</protein>
<evidence type="ECO:0000256" key="2">
    <source>
        <dbReference type="ARBA" id="ARBA00006293"/>
    </source>
</evidence>
<keyword evidence="4 6" id="KW-1133">Transmembrane helix</keyword>
<proteinExistence type="inferred from homology"/>
<evidence type="ECO:0000256" key="6">
    <source>
        <dbReference type="SAM" id="Phobius"/>
    </source>
</evidence>
<comment type="caution">
    <text evidence="7">The sequence shown here is derived from an EMBL/GenBank/DDBJ whole genome shotgun (WGS) entry which is preliminary data.</text>
</comment>
<dbReference type="Pfam" id="PF05216">
    <property type="entry name" value="UNC-50"/>
    <property type="match status" value="1"/>
</dbReference>